<comment type="caution">
    <text evidence="1">The sequence shown here is derived from an EMBL/GenBank/DDBJ whole genome shotgun (WGS) entry which is preliminary data.</text>
</comment>
<proteinExistence type="predicted"/>
<accession>Q7RCX0</accession>
<evidence type="ECO:0000313" key="1">
    <source>
        <dbReference type="EMBL" id="EAA17710.1"/>
    </source>
</evidence>
<dbReference type="AlphaFoldDB" id="Q7RCX0"/>
<dbReference type="EMBL" id="AABL01001822">
    <property type="protein sequence ID" value="EAA17710.1"/>
    <property type="molecule type" value="Genomic_DNA"/>
</dbReference>
<feature type="non-terminal residue" evidence="1">
    <location>
        <position position="24"/>
    </location>
</feature>
<dbReference type="PaxDb" id="73239-Q7RCX0"/>
<evidence type="ECO:0000313" key="2">
    <source>
        <dbReference type="Proteomes" id="UP000008553"/>
    </source>
</evidence>
<sequence>MKHKVSNSINIYIINLVFNSNILD</sequence>
<keyword evidence="2" id="KW-1185">Reference proteome</keyword>
<dbReference type="InParanoid" id="Q7RCX0"/>
<protein>
    <submittedName>
        <fullName evidence="1">Uncharacterized protein</fullName>
    </submittedName>
</protein>
<gene>
    <name evidence="1" type="ORF">PY05657</name>
</gene>
<dbReference type="Proteomes" id="UP000008553">
    <property type="component" value="Unassembled WGS sequence"/>
</dbReference>
<reference evidence="1 2" key="1">
    <citation type="journal article" date="2002" name="Nature">
        <title>Genome sequence and comparative analysis of the model rodent malaria parasite Plasmodium yoelii yoelii.</title>
        <authorList>
            <person name="Carlton J.M."/>
            <person name="Angiuoli S.V."/>
            <person name="Suh B.B."/>
            <person name="Kooij T.W."/>
            <person name="Pertea M."/>
            <person name="Silva J.C."/>
            <person name="Ermolaeva M.D."/>
            <person name="Allen J.E."/>
            <person name="Selengut J.D."/>
            <person name="Koo H.L."/>
            <person name="Peterson J.D."/>
            <person name="Pop M."/>
            <person name="Kosack D.S."/>
            <person name="Shumway M.F."/>
            <person name="Bidwell S.L."/>
            <person name="Shallom S.J."/>
            <person name="van Aken S.E."/>
            <person name="Riedmuller S.B."/>
            <person name="Feldblyum T.V."/>
            <person name="Cho J.K."/>
            <person name="Quackenbush J."/>
            <person name="Sedegah M."/>
            <person name="Shoaibi A."/>
            <person name="Cummings L.M."/>
            <person name="Florens L."/>
            <person name="Yates J.R."/>
            <person name="Raine J.D."/>
            <person name="Sinden R.E."/>
            <person name="Harris M.A."/>
            <person name="Cunningham D.A."/>
            <person name="Preiser P.R."/>
            <person name="Bergman L.W."/>
            <person name="Vaidya A.B."/>
            <person name="van Lin L.H."/>
            <person name="Janse C.J."/>
            <person name="Waters A.P."/>
            <person name="Smith H.O."/>
            <person name="White O.R."/>
            <person name="Salzberg S.L."/>
            <person name="Venter J.C."/>
            <person name="Fraser C.M."/>
            <person name="Hoffman S.L."/>
            <person name="Gardner M.J."/>
            <person name="Carucci D.J."/>
        </authorList>
    </citation>
    <scope>NUCLEOTIDE SEQUENCE [LARGE SCALE GENOMIC DNA]</scope>
    <source>
        <strain evidence="1 2">17XNL</strain>
    </source>
</reference>
<name>Q7RCX0_PLAYO</name>
<organism evidence="1 2">
    <name type="scientific">Plasmodium yoelii yoelii</name>
    <dbReference type="NCBI Taxonomy" id="73239"/>
    <lineage>
        <taxon>Eukaryota</taxon>
        <taxon>Sar</taxon>
        <taxon>Alveolata</taxon>
        <taxon>Apicomplexa</taxon>
        <taxon>Aconoidasida</taxon>
        <taxon>Haemosporida</taxon>
        <taxon>Plasmodiidae</taxon>
        <taxon>Plasmodium</taxon>
        <taxon>Plasmodium (Vinckeia)</taxon>
    </lineage>
</organism>